<proteinExistence type="inferred from homology"/>
<feature type="transmembrane region" description="Helical" evidence="3">
    <location>
        <begin position="677"/>
        <end position="698"/>
    </location>
</feature>
<feature type="compositionally biased region" description="Polar residues" evidence="2">
    <location>
        <begin position="55"/>
        <end position="71"/>
    </location>
</feature>
<dbReference type="GO" id="GO:0005739">
    <property type="term" value="C:mitochondrion"/>
    <property type="evidence" value="ECO:0007669"/>
    <property type="project" value="UniProtKB-ARBA"/>
</dbReference>
<organism evidence="5 6">
    <name type="scientific">Maudiozyma saulgeensis</name>
    <dbReference type="NCBI Taxonomy" id="1789683"/>
    <lineage>
        <taxon>Eukaryota</taxon>
        <taxon>Fungi</taxon>
        <taxon>Dikarya</taxon>
        <taxon>Ascomycota</taxon>
        <taxon>Saccharomycotina</taxon>
        <taxon>Saccharomycetes</taxon>
        <taxon>Saccharomycetales</taxon>
        <taxon>Saccharomycetaceae</taxon>
        <taxon>Maudiozyma</taxon>
    </lineage>
</organism>
<comment type="similarity">
    <text evidence="1">Belongs to the RMD1/sif2 family.</text>
</comment>
<name>A0A1X7RBB1_9SACH</name>
<feature type="compositionally biased region" description="Polar residues" evidence="2">
    <location>
        <begin position="1"/>
        <end position="35"/>
    </location>
</feature>
<dbReference type="PANTHER" id="PTHR16255">
    <property type="entry name" value="REQUIRED FOR MEIOTIC NUCLEAR DIVISION PROTEIN 1 HOMOLOG"/>
    <property type="match status" value="1"/>
</dbReference>
<feature type="region of interest" description="Disordered" evidence="2">
    <location>
        <begin position="354"/>
        <end position="458"/>
    </location>
</feature>
<gene>
    <name evidence="5" type="ORF">KASA_0F01683G</name>
</gene>
<dbReference type="AlphaFoldDB" id="A0A1X7RBB1"/>
<feature type="compositionally biased region" description="Low complexity" evidence="2">
    <location>
        <begin position="73"/>
        <end position="96"/>
    </location>
</feature>
<reference evidence="5 6" key="1">
    <citation type="submission" date="2017-04" db="EMBL/GenBank/DDBJ databases">
        <authorList>
            <person name="Afonso C.L."/>
            <person name="Miller P.J."/>
            <person name="Scott M.A."/>
            <person name="Spackman E."/>
            <person name="Goraichik I."/>
            <person name="Dimitrov K.M."/>
            <person name="Suarez D.L."/>
            <person name="Swayne D.E."/>
        </authorList>
    </citation>
    <scope>NUCLEOTIDE SEQUENCE [LARGE SCALE GENOMIC DNA]</scope>
</reference>
<accession>A0A1X7RBB1</accession>
<keyword evidence="6" id="KW-1185">Reference proteome</keyword>
<evidence type="ECO:0000313" key="5">
    <source>
        <dbReference type="EMBL" id="SMN22749.1"/>
    </source>
</evidence>
<dbReference type="InterPro" id="IPR051624">
    <property type="entry name" value="RMD1/Sad1-interacting"/>
</dbReference>
<keyword evidence="3" id="KW-0472">Membrane</keyword>
<feature type="compositionally biased region" description="Polar residues" evidence="2">
    <location>
        <begin position="419"/>
        <end position="428"/>
    </location>
</feature>
<keyword evidence="3" id="KW-0812">Transmembrane</keyword>
<evidence type="ECO:0000259" key="4">
    <source>
        <dbReference type="Pfam" id="PF02582"/>
    </source>
</evidence>
<feature type="region of interest" description="Disordered" evidence="2">
    <location>
        <begin position="140"/>
        <end position="165"/>
    </location>
</feature>
<dbReference type="Proteomes" id="UP000196158">
    <property type="component" value="Unassembled WGS sequence"/>
</dbReference>
<dbReference type="EMBL" id="FXLY01000013">
    <property type="protein sequence ID" value="SMN22749.1"/>
    <property type="molecule type" value="Genomic_DNA"/>
</dbReference>
<protein>
    <submittedName>
        <fullName evidence="5">Similar to Saccharomyces cerevisiae YFR048W RMD8 Cytosolic protein required for sporulation</fullName>
    </submittedName>
</protein>
<dbReference type="PANTHER" id="PTHR16255:SF4">
    <property type="entry name" value="SPORULATION PROTEIN RMD8"/>
    <property type="match status" value="1"/>
</dbReference>
<dbReference type="Pfam" id="PF02582">
    <property type="entry name" value="DUF155"/>
    <property type="match status" value="1"/>
</dbReference>
<evidence type="ECO:0000256" key="2">
    <source>
        <dbReference type="SAM" id="MobiDB-lite"/>
    </source>
</evidence>
<evidence type="ECO:0000313" key="6">
    <source>
        <dbReference type="Proteomes" id="UP000196158"/>
    </source>
</evidence>
<feature type="domain" description="DUF155" evidence="4">
    <location>
        <begin position="474"/>
        <end position="652"/>
    </location>
</feature>
<dbReference type="InterPro" id="IPR003734">
    <property type="entry name" value="DUF155"/>
</dbReference>
<evidence type="ECO:0000256" key="1">
    <source>
        <dbReference type="ARBA" id="ARBA00008306"/>
    </source>
</evidence>
<evidence type="ECO:0000256" key="3">
    <source>
        <dbReference type="SAM" id="Phobius"/>
    </source>
</evidence>
<dbReference type="OrthoDB" id="18302at2759"/>
<feature type="region of interest" description="Disordered" evidence="2">
    <location>
        <begin position="1"/>
        <end position="110"/>
    </location>
</feature>
<keyword evidence="3" id="KW-1133">Transmembrane helix</keyword>
<sequence>MSYNQRDQNNNENQLQRSNAGSNISMTRRSPSILVTDSRYSKNRGHAPFAGHAATSESRGLTNTHVQLKRQNLNDPGSHNSNNNYNDYNSYGSLSGISSNQHGTNFGGRHEQLKNSFAKSRLRRKSKGQFSDITLDNILSQSSDIPSGRREQRRTSSSSSSAAMERFSNYERLRVSSNYRKMINPLPTRKSKISQKLVLIPEESSLHDNGLFHSMGRNATRTSVANIQENDPRNLTMDKLRYKNKQKQKLPRLTAYNIADGFNLKVMSRFLKKTHEVSPRLYDDCLYVPYVLPLLPGKDGFRIKSNISKRTVGGKTIMDKLIDTSEMRDHHYEYYSGVETVEDMNNNYELETTQAVPENKNDPATVIPDHLPGPTTSNPDAFNPSEPQFFAEERVTSENDDVEIPDDSTKSLHIKGNETGANNISPNSDKFKRDQPNNNMNNHDRSYSDSNSDKDTDKSTSLLINHAEKKHSEIFIFHYGVVVFWNFTETQEKNILGDITFADNKTIIHKPLDEQDIEIEEFHFEYDMETERPRIFNDVITLRSGDHIIKLTLSYAIAQSSKLSRFESRISPILTAVTKLPKRLALYGTLGLKREQLLKKSGKLFKLRVDVNLSSSVLDTPDFFWSVEPSLHPLYVAMREYLEIDKRVQVVNDRCKVFLEFFDICVDSVAERNMARVTWWFIIVILLGVLFSLSEILVRYNIIHNNPT</sequence>
<feature type="compositionally biased region" description="Basic and acidic residues" evidence="2">
    <location>
        <begin position="442"/>
        <end position="458"/>
    </location>
</feature>